<comment type="caution">
    <text evidence="1">The sequence shown here is derived from an EMBL/GenBank/DDBJ whole genome shotgun (WGS) entry which is preliminary data.</text>
</comment>
<protein>
    <submittedName>
        <fullName evidence="1">Uncharacterized protein</fullName>
    </submittedName>
</protein>
<dbReference type="Proteomes" id="UP000248311">
    <property type="component" value="Unassembled WGS sequence"/>
</dbReference>
<evidence type="ECO:0000313" key="2">
    <source>
        <dbReference type="Proteomes" id="UP000248311"/>
    </source>
</evidence>
<organism evidence="1 2">
    <name type="scientific">Pseudoroseicyclus aestuarii</name>
    <dbReference type="NCBI Taxonomy" id="1795041"/>
    <lineage>
        <taxon>Bacteria</taxon>
        <taxon>Pseudomonadati</taxon>
        <taxon>Pseudomonadota</taxon>
        <taxon>Alphaproteobacteria</taxon>
        <taxon>Rhodobacterales</taxon>
        <taxon>Paracoccaceae</taxon>
        <taxon>Pseudoroseicyclus</taxon>
    </lineage>
</organism>
<accession>A0A318SUZ6</accession>
<name>A0A318SUZ6_9RHOB</name>
<gene>
    <name evidence="1" type="ORF">DFP88_103473</name>
</gene>
<sequence>MRTVGTGSILNPVIVVVEDDADSHPPLLVFGTVSTTEGARGIPLKSVEYDRSDCGEGAIIVGLAPSDERQISLGQFDLFRTDWSFILPDESLIWRLQVLKAILASGFNFDERSRVRLRGIIRGLATSAEYMTDDDELRDLIFAVEALDHPSPRMQDELLEEIRRGQVEFLTKISIDRGGEQFGNDESILDRAVGQISLTLSEIDSSTLNQTFIILDTYLGQIERAKNSDHSRKYELIRQCLVISQVVLSSFENATTTDAISDDPQRFLTQLRAMVGCAQQMAFAEAGISLDKPAEAVAYLQSEGSQIGREFMRRLEESDITNVSDTCFVGDLDERVKQFISLNTIFQQFCLS</sequence>
<proteinExistence type="predicted"/>
<keyword evidence="2" id="KW-1185">Reference proteome</keyword>
<dbReference type="EMBL" id="QJTE01000003">
    <property type="protein sequence ID" value="PYE84106.1"/>
    <property type="molecule type" value="Genomic_DNA"/>
</dbReference>
<reference evidence="1 2" key="1">
    <citation type="submission" date="2018-06" db="EMBL/GenBank/DDBJ databases">
        <title>Genomic Encyclopedia of Type Strains, Phase III (KMG-III): the genomes of soil and plant-associated and newly described type strains.</title>
        <authorList>
            <person name="Whitman W."/>
        </authorList>
    </citation>
    <scope>NUCLEOTIDE SEQUENCE [LARGE SCALE GENOMIC DNA]</scope>
    <source>
        <strain evidence="1 2">CECT 9025</strain>
    </source>
</reference>
<dbReference type="AlphaFoldDB" id="A0A318SUZ6"/>
<evidence type="ECO:0000313" key="1">
    <source>
        <dbReference type="EMBL" id="PYE84106.1"/>
    </source>
</evidence>